<comment type="subunit">
    <text evidence="7">Interacts with non-phosphorylated form of RAB8A; phosphorylation of RAB8A at 'Thr-72' disrupts this interaction. Interacts with ARMC12.</text>
</comment>
<evidence type="ECO:0000256" key="6">
    <source>
        <dbReference type="ARBA" id="ARBA00055283"/>
    </source>
</evidence>
<dbReference type="PANTHER" id="PTHR22957">
    <property type="entry name" value="TBC1 DOMAIN FAMILY MEMBER GTPASE-ACTIVATING PROTEIN"/>
    <property type="match status" value="1"/>
</dbReference>
<keyword evidence="2" id="KW-0343">GTPase activation</keyword>
<reference evidence="12" key="1">
    <citation type="submission" date="2021-05" db="EMBL/GenBank/DDBJ databases">
        <authorList>
            <person name="Alioto T."/>
            <person name="Alioto T."/>
            <person name="Gomez Garrido J."/>
        </authorList>
    </citation>
    <scope>NUCLEOTIDE SEQUENCE</scope>
</reference>
<feature type="region of interest" description="Disordered" evidence="10">
    <location>
        <begin position="1"/>
        <end position="23"/>
    </location>
</feature>
<dbReference type="SMART" id="SM00164">
    <property type="entry name" value="TBC"/>
    <property type="match status" value="1"/>
</dbReference>
<dbReference type="AlphaFoldDB" id="A0A8D8UJH8"/>
<dbReference type="Gene3D" id="1.10.472.80">
    <property type="entry name" value="Ypt/Rab-GAP domain of gyp1p, domain 3"/>
    <property type="match status" value="1"/>
</dbReference>
<dbReference type="PANTHER" id="PTHR22957:SF645">
    <property type="entry name" value="LD27216P"/>
    <property type="match status" value="1"/>
</dbReference>
<proteinExistence type="predicted"/>
<evidence type="ECO:0000313" key="12">
    <source>
        <dbReference type="EMBL" id="CAG6706199.1"/>
    </source>
</evidence>
<evidence type="ECO:0000256" key="1">
    <source>
        <dbReference type="ARBA" id="ARBA00004496"/>
    </source>
</evidence>
<evidence type="ECO:0000256" key="7">
    <source>
        <dbReference type="ARBA" id="ARBA00065268"/>
    </source>
</evidence>
<feature type="region of interest" description="Disordered" evidence="10">
    <location>
        <begin position="88"/>
        <end position="144"/>
    </location>
</feature>
<evidence type="ECO:0000256" key="9">
    <source>
        <dbReference type="ARBA" id="ARBA00082539"/>
    </source>
</evidence>
<dbReference type="Gene3D" id="1.10.8.270">
    <property type="entry name" value="putative rabgap domain of human tbc1 domain family member 14 like domains"/>
    <property type="match status" value="1"/>
</dbReference>
<comment type="subcellular location">
    <subcellularLocation>
        <location evidence="1">Cytoplasm</location>
    </subcellularLocation>
</comment>
<dbReference type="SUPFAM" id="SSF47923">
    <property type="entry name" value="Ypt/Rab-GAP domain of gyp1p"/>
    <property type="match status" value="2"/>
</dbReference>
<evidence type="ECO:0000256" key="5">
    <source>
        <dbReference type="ARBA" id="ARBA00022990"/>
    </source>
</evidence>
<evidence type="ECO:0000256" key="4">
    <source>
        <dbReference type="ARBA" id="ARBA00022553"/>
    </source>
</evidence>
<feature type="region of interest" description="Disordered" evidence="10">
    <location>
        <begin position="634"/>
        <end position="689"/>
    </location>
</feature>
<protein>
    <recommendedName>
        <fullName evidence="8">TBC1 domain family member 15</fullName>
    </recommendedName>
    <alternativeName>
        <fullName evidence="9">GTPase-activating protein RAB7</fullName>
    </alternativeName>
</protein>
<dbReference type="InterPro" id="IPR035969">
    <property type="entry name" value="Rab-GAP_TBC_sf"/>
</dbReference>
<dbReference type="GO" id="GO:0005096">
    <property type="term" value="F:GTPase activator activity"/>
    <property type="evidence" value="ECO:0007669"/>
    <property type="project" value="UniProtKB-KW"/>
</dbReference>
<keyword evidence="3" id="KW-0963">Cytoplasm</keyword>
<dbReference type="FunFam" id="1.10.472.80:FF:000005">
    <property type="entry name" value="TBC1 domain family member 15"/>
    <property type="match status" value="1"/>
</dbReference>
<dbReference type="EMBL" id="HBUF01343038">
    <property type="protein sequence ID" value="CAG6706199.1"/>
    <property type="molecule type" value="Transcribed_RNA"/>
</dbReference>
<evidence type="ECO:0000256" key="10">
    <source>
        <dbReference type="SAM" id="MobiDB-lite"/>
    </source>
</evidence>
<evidence type="ECO:0000256" key="2">
    <source>
        <dbReference type="ARBA" id="ARBA00022468"/>
    </source>
</evidence>
<evidence type="ECO:0000256" key="8">
    <source>
        <dbReference type="ARBA" id="ARBA00067480"/>
    </source>
</evidence>
<feature type="compositionally biased region" description="Acidic residues" evidence="10">
    <location>
        <begin position="634"/>
        <end position="643"/>
    </location>
</feature>
<evidence type="ECO:0000256" key="3">
    <source>
        <dbReference type="ARBA" id="ARBA00022490"/>
    </source>
</evidence>
<feature type="compositionally biased region" description="Basic and acidic residues" evidence="10">
    <location>
        <begin position="671"/>
        <end position="680"/>
    </location>
</feature>
<feature type="domain" description="Rab-GAP TBC" evidence="11">
    <location>
        <begin position="340"/>
        <end position="553"/>
    </location>
</feature>
<dbReference type="PROSITE" id="PS50086">
    <property type="entry name" value="TBC_RABGAP"/>
    <property type="match status" value="1"/>
</dbReference>
<feature type="compositionally biased region" description="Low complexity" evidence="10">
    <location>
        <begin position="97"/>
        <end position="106"/>
    </location>
</feature>
<dbReference type="Pfam" id="PF00566">
    <property type="entry name" value="RabGAP-TBC"/>
    <property type="match status" value="1"/>
</dbReference>
<name>A0A8D8UJH8_9HEMI</name>
<keyword evidence="4" id="KW-0597">Phosphoprotein</keyword>
<evidence type="ECO:0000259" key="11">
    <source>
        <dbReference type="PROSITE" id="PS50086"/>
    </source>
</evidence>
<dbReference type="GO" id="GO:0005737">
    <property type="term" value="C:cytoplasm"/>
    <property type="evidence" value="ECO:0007669"/>
    <property type="project" value="UniProtKB-SubCell"/>
</dbReference>
<dbReference type="InterPro" id="IPR000195">
    <property type="entry name" value="Rab-GAP-TBC_dom"/>
</dbReference>
<organism evidence="12">
    <name type="scientific">Cacopsylla melanoneura</name>
    <dbReference type="NCBI Taxonomy" id="428564"/>
    <lineage>
        <taxon>Eukaryota</taxon>
        <taxon>Metazoa</taxon>
        <taxon>Ecdysozoa</taxon>
        <taxon>Arthropoda</taxon>
        <taxon>Hexapoda</taxon>
        <taxon>Insecta</taxon>
        <taxon>Pterygota</taxon>
        <taxon>Neoptera</taxon>
        <taxon>Paraneoptera</taxon>
        <taxon>Hemiptera</taxon>
        <taxon>Sternorrhyncha</taxon>
        <taxon>Psylloidea</taxon>
        <taxon>Psyllidae</taxon>
        <taxon>Psyllinae</taxon>
        <taxon>Cacopsylla</taxon>
    </lineage>
</organism>
<accession>A0A8D8UJH8</accession>
<dbReference type="FunFam" id="1.10.8.270:FF:000005">
    <property type="entry name" value="TBC1 domain family member 15"/>
    <property type="match status" value="1"/>
</dbReference>
<comment type="function">
    <text evidence="6">Acts as a GTPase activating protein for RAB7A. Does not act on RAB4, RAB5 or RAB6.</text>
</comment>
<dbReference type="EMBL" id="HBUF01343040">
    <property type="protein sequence ID" value="CAG6706201.1"/>
    <property type="molecule type" value="Transcribed_RNA"/>
</dbReference>
<keyword evidence="5" id="KW-0007">Acetylation</keyword>
<feature type="compositionally biased region" description="Basic residues" evidence="10">
    <location>
        <begin position="107"/>
        <end position="127"/>
    </location>
</feature>
<sequence length="689" mass="79704">MAQRKILNTESGDNGAQSLQAQEDNQDRVQIFKHDAVSLKNSKYSSEDYTGILKVIHYKEADKILIEWNIAKISISSHEDEWAMVEKQDKVDDPVRESVSSSAASSSRRHHRHHKIHHSRRQHRHKGSSSSSEHLNDLEKGNPQRPSQAVYIDLYGIKSYRVSKKKNTIELIQRSGSKDLFLFQNGTPDVFIDVLRSLLKTKRAPGRKNLYNVLGRNVGPTFADLNLFENEEQPSTVIWKFISNIHQRPLETTLSSFAKFNDYMLYNKNIEPHRETEVAKVARRLELDEDYTVLVKPIALRPRPPVQRGDPLGHDDWYEVQDSDGRVKDADKIKKIIFRGGVKPSLRMVWKFQLGLYPWDSTRDEREDILKKKSQEYHRMKQQWQSISQDQEDRWTDYSARKSLIEKDVCRTDRELPFFAENSPGSDRNLQTLQDILMTYVMYNFDLGYVQGMSDLLSPLLCTLQDEVETFWCFVSFMERTKHNFDMDQAGMKKQLGQVYQTLSILAPDLSKYLGNVEASNMFFCFRWLLVLFKREFSHDDIMILWEVLWTDLPCPNFHILICAAILDQEKSNIMSNELGFTEILKHVNDLCRKLNLNTILCNAEGIYLQLLEAKETLPTPIKKMFGFVPIDESDSSDCESDIDNTKYDKPSAPPQSEHHATAEPANSTLEDGKSNHKSADYSSDSEDD</sequence>